<evidence type="ECO:0000313" key="2">
    <source>
        <dbReference type="EMBL" id="RKP10838.1"/>
    </source>
</evidence>
<feature type="region of interest" description="Disordered" evidence="1">
    <location>
        <begin position="1151"/>
        <end position="1178"/>
    </location>
</feature>
<dbReference type="EMBL" id="KZ992435">
    <property type="protein sequence ID" value="RKP10838.1"/>
    <property type="molecule type" value="Genomic_DNA"/>
</dbReference>
<dbReference type="Proteomes" id="UP000271241">
    <property type="component" value="Unassembled WGS sequence"/>
</dbReference>
<protein>
    <submittedName>
        <fullName evidence="2">Uncharacterized protein</fullName>
    </submittedName>
</protein>
<sequence length="1520" mass="164617">MQSLTHAVTKAVGRRQTSIQLYLANRHPDLGLQQLQLCQRGGVCQQRLPVAVGSGEVAAAKFATRARETAQSAAFAYRIADREAQATQSSSVWIVVAWEVAATRSNRLALVVVNVPQKQTAAQPITDALATLLDRVAGGTPEATGLRVDHELCMANHTLLQHYVLDNGRTFTVDATISDAPDAELRVTIFTKPRGHQDTAFSQPAPQSILAPIVPHVRKNTAGPGSSGVGPRRKQSIPDAVSYGGLPGFISPGPLNQTPRLRYNPLESATHSTGRGAKDLYKRLSLAIHNSHPTLHLTNAALYTPRTTCVPVFPETLAPNAAARTFATPEPGARNSGTIVYRILELAQPEKAQDQREPPPHAYLAVTWELSTKHPKRVLARVIHVDHALAVSESFQSGLLFRFMASELRTSSFNHTEWRGHLRIGNKLHDGCSLYVHIDSEMPLRINVVLDVLTPTLPPGVPPVRPPMSPTWLIPGGTRYITSAGCRARARLREYADELTTNAQDTIMFADASAAPLLAGTAFFENRHPRLIMSQEAMGGALMDEASIRGHAKGDNAVLYKGIGAFAVLRNSDSDSSEQGHVLYQLGYDSTSPPSSRSGARYQHHFNYLVAAWAVGGGSRSYFVAELVRAEQPWTLNNPTGRCVLQLIERLGRAERGERVYRETVLMSGARMSTSAGQQDNSALAMVAHLNMDARPVLSMETMPSFGITSGYNYDSIVHENSLPMLQLTVENMHPSLVLDMRQTYLVSCDTEGTSNAPAVSDSLAYGDLHSFCFRPTSQRQLGMLLYRIREAQPIRNAPLLIVAWRQNTSPEAELLAHANVFRQHGDGEYNLMLPKFNLHPTVYTDTRRVFVRQAVGKLSNGAQYTVTMSLYRPEQSNVLEMHVCFTTSFEDKPRAPHANPSTYPRMPSVFTASIWNMHPNFQLLSPDVYSMSGVFTEWPQGDVKPGKAAMIQMAAGPSRSDTKDQNAAGLMLARLGDLSGNPIPNGAHLIVCWQVIAGERHFYVSALSFEKSPVERLRSATARNAFYQRLLQPRLMAAGNETLHHKMLISGTPGMFLWASMARDGAARLDIMIRQPSNLPLHALSATPTLASRHHSMCSIDDDAVEPEADGQKFGYYLDVGAGAPSPAHDELEPDSVLIVEDEISYFQDGQAAQSNAASDMQEDGATGDTLSASSAGGRRRNSILSAYTTSIQTVLAGWEKVTLAPVPNNCIVTVRSATVSRPRALEIPVPSSQDTRPNAAASGDTSILTDDWAAEALIYTSGAFGPPSPLPPTAPSQSAHQQAAGGGAVSKPPPLQRLPDAVPTLTSEYSLEKEIFSTIPSMSAFSPSIPCCSSVSVNSTSTSTSTASSREAKLAVEFENQTNGLSLQFIGQHVLAGRCAAPSACANGSSTERSPMHWAYEEESPAAGNANLDVVMAYALGTSRGSEPSARLLVIARVVAVGDRLSLGLAAKSDDSAHILPNNCEPLLAQLHHAIRFNAIQDKVTRWFRLSSTREVAVHGELLGGTLRVTVRPHFSVD</sequence>
<reference evidence="3" key="1">
    <citation type="journal article" date="2018" name="Nat. Microbiol.">
        <title>Leveraging single-cell genomics to expand the fungal tree of life.</title>
        <authorList>
            <person name="Ahrendt S.R."/>
            <person name="Quandt C.A."/>
            <person name="Ciobanu D."/>
            <person name="Clum A."/>
            <person name="Salamov A."/>
            <person name="Andreopoulos B."/>
            <person name="Cheng J.F."/>
            <person name="Woyke T."/>
            <person name="Pelin A."/>
            <person name="Henrissat B."/>
            <person name="Reynolds N.K."/>
            <person name="Benny G.L."/>
            <person name="Smith M.E."/>
            <person name="James T.Y."/>
            <person name="Grigoriev I.V."/>
        </authorList>
    </citation>
    <scope>NUCLEOTIDE SEQUENCE [LARGE SCALE GENOMIC DNA]</scope>
    <source>
        <strain evidence="3">RSA 1356</strain>
    </source>
</reference>
<name>A0A4P9XWV1_9FUNG</name>
<organism evidence="2 3">
    <name type="scientific">Thamnocephalis sphaerospora</name>
    <dbReference type="NCBI Taxonomy" id="78915"/>
    <lineage>
        <taxon>Eukaryota</taxon>
        <taxon>Fungi</taxon>
        <taxon>Fungi incertae sedis</taxon>
        <taxon>Zoopagomycota</taxon>
        <taxon>Zoopagomycotina</taxon>
        <taxon>Zoopagomycetes</taxon>
        <taxon>Zoopagales</taxon>
        <taxon>Sigmoideomycetaceae</taxon>
        <taxon>Thamnocephalis</taxon>
    </lineage>
</organism>
<feature type="region of interest" description="Disordered" evidence="1">
    <location>
        <begin position="1227"/>
        <end position="1248"/>
    </location>
</feature>
<evidence type="ECO:0000256" key="1">
    <source>
        <dbReference type="SAM" id="MobiDB-lite"/>
    </source>
</evidence>
<accession>A0A4P9XWV1</accession>
<proteinExistence type="predicted"/>
<evidence type="ECO:0000313" key="3">
    <source>
        <dbReference type="Proteomes" id="UP000271241"/>
    </source>
</evidence>
<feature type="region of interest" description="Disordered" evidence="1">
    <location>
        <begin position="1266"/>
        <end position="1302"/>
    </location>
</feature>
<gene>
    <name evidence="2" type="ORF">THASP1DRAFT_27377</name>
</gene>
<keyword evidence="3" id="KW-1185">Reference proteome</keyword>